<sequence length="350" mass="39013">MQKKVIAIDVGYGNTKVVWGHGKDKMSKERWGEMSFTSIAPRVVADEHKSSLKANPDKILIELDGNRYYAGPAASKGIESRMLEADYIKSDLHEIMLRASIHIAMREIGEVFTEIDVLVLGLPVSGFLNRLEDLREIGMKPREIPVPEKLRGPNVPDFVTVTAKNVMITAQPYGGLRYAAQNLPESDPLFDEGGLAMVIDPGYRTFDWFIANGFKPEMKLSGSFDGGSINILRQVSQQIGYDTGVGSLEFDLVEEGLQTGSINLPYKKIDMQPYGKTVLEAARSEVMTFLTRNDVNKWRLNRVFLTGGAASYYEGALKQLMPNYEITRLDNSLMANARGYWLLGCDAIED</sequence>
<feature type="domain" description="Actin-like protein N-terminal" evidence="1">
    <location>
        <begin position="7"/>
        <end position="174"/>
    </location>
</feature>
<keyword evidence="4" id="KW-1185">Reference proteome</keyword>
<dbReference type="Pfam" id="PF21522">
    <property type="entry name" value="MreB-like_C"/>
    <property type="match status" value="1"/>
</dbReference>
<dbReference type="Proteomes" id="UP000199766">
    <property type="component" value="Unassembled WGS sequence"/>
</dbReference>
<dbReference type="SUPFAM" id="SSF53067">
    <property type="entry name" value="Actin-like ATPase domain"/>
    <property type="match status" value="2"/>
</dbReference>
<evidence type="ECO:0000259" key="1">
    <source>
        <dbReference type="Pfam" id="PF17989"/>
    </source>
</evidence>
<dbReference type="RefSeq" id="WP_091457750.1">
    <property type="nucleotide sequence ID" value="NZ_FOGD01000007.1"/>
</dbReference>
<dbReference type="InterPro" id="IPR040607">
    <property type="entry name" value="ALP_N"/>
</dbReference>
<dbReference type="AlphaFoldDB" id="A0A1H9NU25"/>
<dbReference type="STRING" id="180197.SAMN02982919_02332"/>
<dbReference type="EMBL" id="FOGD01000007">
    <property type="protein sequence ID" value="SER39165.1"/>
    <property type="molecule type" value="Genomic_DNA"/>
</dbReference>
<evidence type="ECO:0000313" key="4">
    <source>
        <dbReference type="Proteomes" id="UP000199766"/>
    </source>
</evidence>
<gene>
    <name evidence="3" type="ORF">SAMN02982919_02332</name>
</gene>
<dbReference type="InterPro" id="IPR049067">
    <property type="entry name" value="MreB-like_C"/>
</dbReference>
<dbReference type="Pfam" id="PF17989">
    <property type="entry name" value="ALP_N"/>
    <property type="match status" value="1"/>
</dbReference>
<dbReference type="OrthoDB" id="143284at2"/>
<dbReference type="InterPro" id="IPR043129">
    <property type="entry name" value="ATPase_NBD"/>
</dbReference>
<accession>A0A1H9NU25</accession>
<name>A0A1H9NU25_9BURK</name>
<feature type="domain" description="Actin homologue MreB-like C-terminal" evidence="2">
    <location>
        <begin position="198"/>
        <end position="318"/>
    </location>
</feature>
<reference evidence="3 4" key="1">
    <citation type="submission" date="2016-10" db="EMBL/GenBank/DDBJ databases">
        <authorList>
            <person name="de Groot N.N."/>
        </authorList>
    </citation>
    <scope>NUCLEOTIDE SEQUENCE [LARGE SCALE GENOMIC DNA]</scope>
    <source>
        <strain evidence="3 4">ATCC 35958</strain>
    </source>
</reference>
<dbReference type="Gene3D" id="3.30.420.40">
    <property type="match status" value="2"/>
</dbReference>
<protein>
    <submittedName>
        <fullName evidence="3">Plasmid segregation protein ParM</fullName>
    </submittedName>
</protein>
<proteinExistence type="predicted"/>
<organism evidence="3 4">
    <name type="scientific">Giesbergeria anulus</name>
    <dbReference type="NCBI Taxonomy" id="180197"/>
    <lineage>
        <taxon>Bacteria</taxon>
        <taxon>Pseudomonadati</taxon>
        <taxon>Pseudomonadota</taxon>
        <taxon>Betaproteobacteria</taxon>
        <taxon>Burkholderiales</taxon>
        <taxon>Comamonadaceae</taxon>
        <taxon>Giesbergeria</taxon>
    </lineage>
</organism>
<evidence type="ECO:0000259" key="2">
    <source>
        <dbReference type="Pfam" id="PF21522"/>
    </source>
</evidence>
<evidence type="ECO:0000313" key="3">
    <source>
        <dbReference type="EMBL" id="SER39165.1"/>
    </source>
</evidence>